<evidence type="ECO:0000256" key="1">
    <source>
        <dbReference type="SAM" id="Phobius"/>
    </source>
</evidence>
<dbReference type="InterPro" id="IPR026272">
    <property type="entry name" value="SdpI"/>
</dbReference>
<reference evidence="3" key="1">
    <citation type="submission" date="2024-05" db="EMBL/GenBank/DDBJ databases">
        <title>Planctomycetes of the genus Singulisphaera possess chitinolytic capabilities.</title>
        <authorList>
            <person name="Ivanova A."/>
        </authorList>
    </citation>
    <scope>NUCLEOTIDE SEQUENCE</scope>
    <source>
        <strain evidence="3">Ch08T</strain>
    </source>
</reference>
<name>A0AAU7C9N4_9BACT</name>
<feature type="transmembrane region" description="Helical" evidence="1">
    <location>
        <begin position="49"/>
        <end position="72"/>
    </location>
</feature>
<dbReference type="PIRSF" id="PIRSF038959">
    <property type="entry name" value="SdpI"/>
    <property type="match status" value="1"/>
</dbReference>
<feature type="transmembrane region" description="Helical" evidence="1">
    <location>
        <begin position="84"/>
        <end position="108"/>
    </location>
</feature>
<dbReference type="GO" id="GO:0009636">
    <property type="term" value="P:response to toxic substance"/>
    <property type="evidence" value="ECO:0007669"/>
    <property type="project" value="TreeGrafter"/>
</dbReference>
<dbReference type="InterPro" id="IPR012867">
    <property type="entry name" value="DUF1648"/>
</dbReference>
<dbReference type="Pfam" id="PF07853">
    <property type="entry name" value="DUF1648"/>
    <property type="match status" value="1"/>
</dbReference>
<organism evidence="3">
    <name type="scientific">Singulisphaera sp. Ch08</name>
    <dbReference type="NCBI Taxonomy" id="3120278"/>
    <lineage>
        <taxon>Bacteria</taxon>
        <taxon>Pseudomonadati</taxon>
        <taxon>Planctomycetota</taxon>
        <taxon>Planctomycetia</taxon>
        <taxon>Isosphaerales</taxon>
        <taxon>Isosphaeraceae</taxon>
        <taxon>Singulisphaera</taxon>
    </lineage>
</organism>
<protein>
    <submittedName>
        <fullName evidence="3">DUF1648 domain-containing protein</fullName>
    </submittedName>
</protein>
<dbReference type="Pfam" id="PF13630">
    <property type="entry name" value="SdpI"/>
    <property type="match status" value="1"/>
</dbReference>
<feature type="domain" description="DUF1648" evidence="2">
    <location>
        <begin position="12"/>
        <end position="59"/>
    </location>
</feature>
<feature type="transmembrane region" description="Helical" evidence="1">
    <location>
        <begin position="114"/>
        <end position="134"/>
    </location>
</feature>
<dbReference type="AlphaFoldDB" id="A0AAU7C9N4"/>
<sequence length="214" mass="23390">MTRASWLTAIGLIVAVWIGTAMVYGSLPDRVPTHWNIRGQVDAHGPKALAALLMPAVMVGMLALFAALPWLSPAQFKLEGFRSTYGFIAVIVLAMQGFIHTMLLLAAMGYQFDMTRWLVAGTLFGVGLMGNVMGKVRRNFYVGFRVPWTLASERVWNETNRLAAWLTFGVGLLGSAVALMGYPIVALSSLVLIVVIPTIFSLVRYKQLERSGGL</sequence>
<proteinExistence type="predicted"/>
<keyword evidence="1" id="KW-0812">Transmembrane</keyword>
<feature type="transmembrane region" description="Helical" evidence="1">
    <location>
        <begin position="162"/>
        <end position="180"/>
    </location>
</feature>
<dbReference type="InterPro" id="IPR025962">
    <property type="entry name" value="SdpI/YhfL"/>
</dbReference>
<keyword evidence="1" id="KW-1133">Transmembrane helix</keyword>
<dbReference type="PANTHER" id="PTHR37810">
    <property type="entry name" value="IMMUNITY PROTEIN SDPI"/>
    <property type="match status" value="1"/>
</dbReference>
<keyword evidence="1" id="KW-0472">Membrane</keyword>
<evidence type="ECO:0000313" key="3">
    <source>
        <dbReference type="EMBL" id="XBH01840.1"/>
    </source>
</evidence>
<dbReference type="PANTHER" id="PTHR37810:SF5">
    <property type="entry name" value="IMMUNITY PROTEIN SDPI"/>
    <property type="match status" value="1"/>
</dbReference>
<dbReference type="EMBL" id="CP155447">
    <property type="protein sequence ID" value="XBH01840.1"/>
    <property type="molecule type" value="Genomic_DNA"/>
</dbReference>
<accession>A0AAU7C9N4</accession>
<feature type="transmembrane region" description="Helical" evidence="1">
    <location>
        <begin position="186"/>
        <end position="205"/>
    </location>
</feature>
<evidence type="ECO:0000259" key="2">
    <source>
        <dbReference type="Pfam" id="PF07853"/>
    </source>
</evidence>
<dbReference type="RefSeq" id="WP_406694586.1">
    <property type="nucleotide sequence ID" value="NZ_CP155447.1"/>
</dbReference>
<gene>
    <name evidence="3" type="ORF">V5E97_26300</name>
</gene>